<sequence>MDLYLLLGLLMATDDIGIAQVEPTINFSRKGDGQKKEFLISHPRRYLLRLNKETVAAPVAVPCSSKVERWQPFDQDIYHELSEMIKLPNE</sequence>
<gene>
    <name evidence="1" type="ORF">D5086_020986</name>
</gene>
<dbReference type="EMBL" id="RCHU02000010">
    <property type="protein sequence ID" value="KAL3579482.1"/>
    <property type="molecule type" value="Genomic_DNA"/>
</dbReference>
<evidence type="ECO:0000313" key="1">
    <source>
        <dbReference type="EMBL" id="KAL3579482.1"/>
    </source>
</evidence>
<name>A0ACC4BM81_POPAL</name>
<proteinExistence type="predicted"/>
<accession>A0ACC4BM81</accession>
<protein>
    <submittedName>
        <fullName evidence="1">Uncharacterized protein</fullName>
    </submittedName>
</protein>
<evidence type="ECO:0000313" key="2">
    <source>
        <dbReference type="Proteomes" id="UP000309997"/>
    </source>
</evidence>
<comment type="caution">
    <text evidence="1">The sequence shown here is derived from an EMBL/GenBank/DDBJ whole genome shotgun (WGS) entry which is preliminary data.</text>
</comment>
<keyword evidence="2" id="KW-1185">Reference proteome</keyword>
<dbReference type="Proteomes" id="UP000309997">
    <property type="component" value="Unassembled WGS sequence"/>
</dbReference>
<organism evidence="1 2">
    <name type="scientific">Populus alba</name>
    <name type="common">White poplar</name>
    <dbReference type="NCBI Taxonomy" id="43335"/>
    <lineage>
        <taxon>Eukaryota</taxon>
        <taxon>Viridiplantae</taxon>
        <taxon>Streptophyta</taxon>
        <taxon>Embryophyta</taxon>
        <taxon>Tracheophyta</taxon>
        <taxon>Spermatophyta</taxon>
        <taxon>Magnoliopsida</taxon>
        <taxon>eudicotyledons</taxon>
        <taxon>Gunneridae</taxon>
        <taxon>Pentapetalae</taxon>
        <taxon>rosids</taxon>
        <taxon>fabids</taxon>
        <taxon>Malpighiales</taxon>
        <taxon>Salicaceae</taxon>
        <taxon>Saliceae</taxon>
        <taxon>Populus</taxon>
    </lineage>
</organism>
<reference evidence="1 2" key="1">
    <citation type="journal article" date="2024" name="Plant Biotechnol. J.">
        <title>Genome and CRISPR/Cas9 system of a widespread forest tree (Populus alba) in the world.</title>
        <authorList>
            <person name="Liu Y.J."/>
            <person name="Jiang P.F."/>
            <person name="Han X.M."/>
            <person name="Li X.Y."/>
            <person name="Wang H.M."/>
            <person name="Wang Y.J."/>
            <person name="Wang X.X."/>
            <person name="Zeng Q.Y."/>
        </authorList>
    </citation>
    <scope>NUCLEOTIDE SEQUENCE [LARGE SCALE GENOMIC DNA]</scope>
    <source>
        <strain evidence="2">cv. PAL-ZL1</strain>
    </source>
</reference>